<protein>
    <submittedName>
        <fullName evidence="1">Uncharacterized protein</fullName>
    </submittedName>
</protein>
<organism evidence="1 2">
    <name type="scientific">Penstemon smallii</name>
    <dbReference type="NCBI Taxonomy" id="265156"/>
    <lineage>
        <taxon>Eukaryota</taxon>
        <taxon>Viridiplantae</taxon>
        <taxon>Streptophyta</taxon>
        <taxon>Embryophyta</taxon>
        <taxon>Tracheophyta</taxon>
        <taxon>Spermatophyta</taxon>
        <taxon>Magnoliopsida</taxon>
        <taxon>eudicotyledons</taxon>
        <taxon>Gunneridae</taxon>
        <taxon>Pentapetalae</taxon>
        <taxon>asterids</taxon>
        <taxon>lamiids</taxon>
        <taxon>Lamiales</taxon>
        <taxon>Plantaginaceae</taxon>
        <taxon>Cheloneae</taxon>
        <taxon>Penstemon</taxon>
    </lineage>
</organism>
<gene>
    <name evidence="1" type="ORF">ACJIZ3_022164</name>
</gene>
<evidence type="ECO:0000313" key="1">
    <source>
        <dbReference type="EMBL" id="KAL3826135.1"/>
    </source>
</evidence>
<proteinExistence type="predicted"/>
<accession>A0ABD3SP31</accession>
<sequence length="48" mass="5737">MAYMEIPEFFCCQIRICKEIEGQGSTFFNPIYLQDIYKCRMKQVLGHL</sequence>
<name>A0ABD3SP31_9LAMI</name>
<keyword evidence="2" id="KW-1185">Reference proteome</keyword>
<dbReference type="EMBL" id="JBJXBP010000006">
    <property type="protein sequence ID" value="KAL3826135.1"/>
    <property type="molecule type" value="Genomic_DNA"/>
</dbReference>
<evidence type="ECO:0000313" key="2">
    <source>
        <dbReference type="Proteomes" id="UP001634393"/>
    </source>
</evidence>
<dbReference type="Proteomes" id="UP001634393">
    <property type="component" value="Unassembled WGS sequence"/>
</dbReference>
<reference evidence="1 2" key="1">
    <citation type="submission" date="2024-12" db="EMBL/GenBank/DDBJ databases">
        <title>The unique morphological basis and parallel evolutionary history of personate flowers in Penstemon.</title>
        <authorList>
            <person name="Depatie T.H."/>
            <person name="Wessinger C.A."/>
        </authorList>
    </citation>
    <scope>NUCLEOTIDE SEQUENCE [LARGE SCALE GENOMIC DNA]</scope>
    <source>
        <strain evidence="1">WTNN_2</strain>
        <tissue evidence="1">Leaf</tissue>
    </source>
</reference>
<comment type="caution">
    <text evidence="1">The sequence shown here is derived from an EMBL/GenBank/DDBJ whole genome shotgun (WGS) entry which is preliminary data.</text>
</comment>
<dbReference type="AlphaFoldDB" id="A0ABD3SP31"/>